<comment type="caution">
    <text evidence="3">The sequence shown here is derived from an EMBL/GenBank/DDBJ whole genome shotgun (WGS) entry which is preliminary data.</text>
</comment>
<sequence>MQKNTFLILAVGIFLASIVSVVFSSLKNSGVVSPIISKLSDSSQKLNLSPTPFPFQEMTIPYLRNKTYSSSLYELDRINETQNFTSYITSYDSDGLKINGLLTIPKGEKPSSGWPAIIFIHGYIPPTLYRTQQNYASHVTYLARNGFVVFKIDLRGHDESEGEPGGAYYSADYIIDVLNARAALQKSDFVNPDKIGLWGHSMAGNVVLRSLASQPEIPAVVIWAGAVYSYEDFQKYRLNDNSYRPPSTSTQRQRRRQQLFDTYGEFNVQNDFWKQVAATNYLSDIKGAIQLHHAINDTVVNIGYSKDLNNILDQTSIPHELYEYSTGGHNLTGNSFNQAMQRTIEFFQKYLE</sequence>
<dbReference type="Pfam" id="PF12146">
    <property type="entry name" value="Hydrolase_4"/>
    <property type="match status" value="1"/>
</dbReference>
<gene>
    <name evidence="3" type="ORF">A3C24_00440</name>
</gene>
<accession>A0A1F7GUR5</accession>
<dbReference type="InterPro" id="IPR029058">
    <property type="entry name" value="AB_hydrolase_fold"/>
</dbReference>
<dbReference type="EMBL" id="MFZM01000037">
    <property type="protein sequence ID" value="OGK22643.1"/>
    <property type="molecule type" value="Genomic_DNA"/>
</dbReference>
<evidence type="ECO:0000256" key="1">
    <source>
        <dbReference type="ARBA" id="ARBA00022801"/>
    </source>
</evidence>
<dbReference type="SUPFAM" id="SSF53474">
    <property type="entry name" value="alpha/beta-Hydrolases"/>
    <property type="match status" value="1"/>
</dbReference>
<dbReference type="Gene3D" id="3.40.50.1820">
    <property type="entry name" value="alpha/beta hydrolase"/>
    <property type="match status" value="1"/>
</dbReference>
<dbReference type="Proteomes" id="UP000177159">
    <property type="component" value="Unassembled WGS sequence"/>
</dbReference>
<dbReference type="InterPro" id="IPR022742">
    <property type="entry name" value="Hydrolase_4"/>
</dbReference>
<evidence type="ECO:0000259" key="2">
    <source>
        <dbReference type="Pfam" id="PF12146"/>
    </source>
</evidence>
<dbReference type="PANTHER" id="PTHR22946">
    <property type="entry name" value="DIENELACTONE HYDROLASE DOMAIN-CONTAINING PROTEIN-RELATED"/>
    <property type="match status" value="1"/>
</dbReference>
<feature type="domain" description="Serine aminopeptidase S33" evidence="2">
    <location>
        <begin position="117"/>
        <end position="330"/>
    </location>
</feature>
<evidence type="ECO:0000313" key="4">
    <source>
        <dbReference type="Proteomes" id="UP000177159"/>
    </source>
</evidence>
<organism evidence="3 4">
    <name type="scientific">Candidatus Roizmanbacteria bacterium RIFCSPHIGHO2_02_FULL_37_24</name>
    <dbReference type="NCBI Taxonomy" id="1802037"/>
    <lineage>
        <taxon>Bacteria</taxon>
        <taxon>Candidatus Roizmaniibacteriota</taxon>
    </lineage>
</organism>
<reference evidence="3 4" key="1">
    <citation type="journal article" date="2016" name="Nat. Commun.">
        <title>Thousands of microbial genomes shed light on interconnected biogeochemical processes in an aquifer system.</title>
        <authorList>
            <person name="Anantharaman K."/>
            <person name="Brown C.T."/>
            <person name="Hug L.A."/>
            <person name="Sharon I."/>
            <person name="Castelle C.J."/>
            <person name="Probst A.J."/>
            <person name="Thomas B.C."/>
            <person name="Singh A."/>
            <person name="Wilkins M.J."/>
            <person name="Karaoz U."/>
            <person name="Brodie E.L."/>
            <person name="Williams K.H."/>
            <person name="Hubbard S.S."/>
            <person name="Banfield J.F."/>
        </authorList>
    </citation>
    <scope>NUCLEOTIDE SEQUENCE [LARGE SCALE GENOMIC DNA]</scope>
</reference>
<keyword evidence="1" id="KW-0378">Hydrolase</keyword>
<protein>
    <recommendedName>
        <fullName evidence="2">Serine aminopeptidase S33 domain-containing protein</fullName>
    </recommendedName>
</protein>
<dbReference type="GO" id="GO:0052689">
    <property type="term" value="F:carboxylic ester hydrolase activity"/>
    <property type="evidence" value="ECO:0007669"/>
    <property type="project" value="UniProtKB-ARBA"/>
</dbReference>
<dbReference type="AlphaFoldDB" id="A0A1F7GUR5"/>
<proteinExistence type="predicted"/>
<dbReference type="InterPro" id="IPR050261">
    <property type="entry name" value="FrsA_esterase"/>
</dbReference>
<name>A0A1F7GUR5_9BACT</name>
<evidence type="ECO:0000313" key="3">
    <source>
        <dbReference type="EMBL" id="OGK22643.1"/>
    </source>
</evidence>
<dbReference type="PANTHER" id="PTHR22946:SF9">
    <property type="entry name" value="POLYKETIDE TRANSFERASE AF380"/>
    <property type="match status" value="1"/>
</dbReference>